<evidence type="ECO:0000313" key="4">
    <source>
        <dbReference type="EMBL" id="KAB8168931.1"/>
    </source>
</evidence>
<dbReference type="RefSeq" id="WP_141483102.1">
    <property type="nucleotide sequence ID" value="NZ_VICD02000283.1"/>
</dbReference>
<evidence type="ECO:0000256" key="1">
    <source>
        <dbReference type="ARBA" id="ARBA00010458"/>
    </source>
</evidence>
<dbReference type="SUPFAM" id="SSF54637">
    <property type="entry name" value="Thioesterase/thiol ester dehydrase-isomerase"/>
    <property type="match status" value="1"/>
</dbReference>
<name>A0A508A026_9GAMM</name>
<dbReference type="InterPro" id="IPR006683">
    <property type="entry name" value="Thioestr_dom"/>
</dbReference>
<dbReference type="InterPro" id="IPR033120">
    <property type="entry name" value="HOTDOG_ACOT"/>
</dbReference>
<organism evidence="4 5">
    <name type="scientific">Marilutibacter maris</name>
    <dbReference type="NCBI Taxonomy" id="1605891"/>
    <lineage>
        <taxon>Bacteria</taxon>
        <taxon>Pseudomonadati</taxon>
        <taxon>Pseudomonadota</taxon>
        <taxon>Gammaproteobacteria</taxon>
        <taxon>Lysobacterales</taxon>
        <taxon>Lysobacteraceae</taxon>
        <taxon>Marilutibacter</taxon>
    </lineage>
</organism>
<proteinExistence type="inferred from homology"/>
<dbReference type="PANTHER" id="PTHR11049">
    <property type="entry name" value="ACYL COENZYME A THIOESTER HYDROLASE"/>
    <property type="match status" value="1"/>
</dbReference>
<dbReference type="Pfam" id="PF03061">
    <property type="entry name" value="4HBT"/>
    <property type="match status" value="1"/>
</dbReference>
<dbReference type="Gene3D" id="3.10.129.10">
    <property type="entry name" value="Hotdog Thioesterase"/>
    <property type="match status" value="1"/>
</dbReference>
<dbReference type="InterPro" id="IPR040170">
    <property type="entry name" value="Cytosol_ACT"/>
</dbReference>
<dbReference type="PANTHER" id="PTHR11049:SF24">
    <property type="entry name" value="CYTOSOLIC ACYL COENZYME A THIOESTER HYDROLASE"/>
    <property type="match status" value="1"/>
</dbReference>
<accession>A0A508A026</accession>
<dbReference type="EMBL" id="VICD02000283">
    <property type="protein sequence ID" value="KAB8168931.1"/>
    <property type="molecule type" value="Genomic_DNA"/>
</dbReference>
<dbReference type="AlphaFoldDB" id="A0A508A026"/>
<reference evidence="4 5" key="1">
    <citation type="submission" date="2019-10" db="EMBL/GenBank/DDBJ databases">
        <title>Lysobacter alkalisoli sp. nov., isolated from saline-alkaline soil.</title>
        <authorList>
            <person name="Sun J.-Q."/>
        </authorList>
    </citation>
    <scope>NUCLEOTIDE SEQUENCE [LARGE SCALE GENOMIC DNA]</scope>
    <source>
        <strain evidence="4 5">KCTC 42381</strain>
    </source>
</reference>
<sequence length="146" mass="15675">MPNVLSSDSARPVEARMVEIVFPDHTNHLGTLFGGQALAWMDKAAFIVASRYARRTVVTARSERIDFHVAVPQGALVELLARITATGRSSMQVEVEMHTEDLLTGDHRLATRGGFTMVALDSHGQPTPIRPLDDPAPAPGPGANPA</sequence>
<dbReference type="PROSITE" id="PS51770">
    <property type="entry name" value="HOTDOG_ACOT"/>
    <property type="match status" value="1"/>
</dbReference>
<dbReference type="GO" id="GO:0006637">
    <property type="term" value="P:acyl-CoA metabolic process"/>
    <property type="evidence" value="ECO:0007669"/>
    <property type="project" value="TreeGrafter"/>
</dbReference>
<keyword evidence="2" id="KW-0378">Hydrolase</keyword>
<comment type="similarity">
    <text evidence="1">Belongs to the acyl coenzyme A hydrolase family.</text>
</comment>
<dbReference type="CDD" id="cd03442">
    <property type="entry name" value="BFIT_BACH"/>
    <property type="match status" value="1"/>
</dbReference>
<evidence type="ECO:0000313" key="5">
    <source>
        <dbReference type="Proteomes" id="UP000320431"/>
    </source>
</evidence>
<evidence type="ECO:0000256" key="2">
    <source>
        <dbReference type="ARBA" id="ARBA00022801"/>
    </source>
</evidence>
<feature type="region of interest" description="Disordered" evidence="3">
    <location>
        <begin position="120"/>
        <end position="146"/>
    </location>
</feature>
<evidence type="ECO:0000256" key="3">
    <source>
        <dbReference type="SAM" id="MobiDB-lite"/>
    </source>
</evidence>
<dbReference type="Proteomes" id="UP000320431">
    <property type="component" value="Unassembled WGS sequence"/>
</dbReference>
<dbReference type="GO" id="GO:0009062">
    <property type="term" value="P:fatty acid catabolic process"/>
    <property type="evidence" value="ECO:0007669"/>
    <property type="project" value="TreeGrafter"/>
</dbReference>
<comment type="caution">
    <text evidence="4">The sequence shown here is derived from an EMBL/GenBank/DDBJ whole genome shotgun (WGS) entry which is preliminary data.</text>
</comment>
<gene>
    <name evidence="4" type="ORF">FKV24_016165</name>
</gene>
<dbReference type="GO" id="GO:0052816">
    <property type="term" value="F:long-chain fatty acyl-CoA hydrolase activity"/>
    <property type="evidence" value="ECO:0007669"/>
    <property type="project" value="TreeGrafter"/>
</dbReference>
<feature type="compositionally biased region" description="Pro residues" evidence="3">
    <location>
        <begin position="134"/>
        <end position="146"/>
    </location>
</feature>
<protein>
    <submittedName>
        <fullName evidence="4">Acyl-CoA thioesterase</fullName>
    </submittedName>
</protein>
<dbReference type="GO" id="GO:0005829">
    <property type="term" value="C:cytosol"/>
    <property type="evidence" value="ECO:0007669"/>
    <property type="project" value="TreeGrafter"/>
</dbReference>
<dbReference type="InterPro" id="IPR029069">
    <property type="entry name" value="HotDog_dom_sf"/>
</dbReference>